<sequence>MSSAGTLPTLKAGMVGFGMIVDETYRPFFETVYKEDLYQRSTGPVAVSLDAVASRTGARAEKYLAESGDKVGGFQSFAGDNAIEEMIEAGVDFACVASPDDRHFDACKKLLGAGVHVIVEKPSVLSLQELDELVALAEKNNVTAKVVYHKLFDPDHKRMRSLVYDGVLQHVNNGYCSLLEPKAISGKQFAQWITGRNPGTYVAVHYIKLIDFSFGGKLKTITAAGQRGLVGEKDGPTWDSCQMKMVYEYESGREAAFDIQTSWVTPDNFPGYVEQEVQFRFDNGLWNGHSRKRGVECTVEDKTPMEIKNSLNNHFNAPFVEPWNERSQRGYGIEVIEQFAKEVAQIEFGGPESERAERLAQIRSLDYNDLSADRQTVAAVQALEAILEKRAQGEPDCVVRVNDENGGLVLYRPGSSEFEVLYEGTV</sequence>
<evidence type="ECO:0000259" key="3">
    <source>
        <dbReference type="Pfam" id="PF01408"/>
    </source>
</evidence>
<keyword evidence="2 4" id="KW-0560">Oxidoreductase</keyword>
<dbReference type="AlphaFoldDB" id="A0A518FP19"/>
<dbReference type="Proteomes" id="UP000320839">
    <property type="component" value="Chromosome"/>
</dbReference>
<dbReference type="RefSeq" id="WP_145456267.1">
    <property type="nucleotide sequence ID" value="NZ_CP036317.1"/>
</dbReference>
<dbReference type="EMBL" id="CP036317">
    <property type="protein sequence ID" value="QDV18098.1"/>
    <property type="molecule type" value="Genomic_DNA"/>
</dbReference>
<dbReference type="EC" id="1.-.-.-" evidence="4"/>
<dbReference type="OrthoDB" id="9815825at2"/>
<proteinExistence type="inferred from homology"/>
<accession>A0A518FP19</accession>
<dbReference type="PANTHER" id="PTHR43708:SF5">
    <property type="entry name" value="CONSERVED EXPRESSED OXIDOREDUCTASE (EUROFUNG)-RELATED"/>
    <property type="match status" value="1"/>
</dbReference>
<dbReference type="InterPro" id="IPR051317">
    <property type="entry name" value="Gfo/Idh/MocA_oxidoreduct"/>
</dbReference>
<evidence type="ECO:0000256" key="2">
    <source>
        <dbReference type="ARBA" id="ARBA00023002"/>
    </source>
</evidence>
<dbReference type="Pfam" id="PF01408">
    <property type="entry name" value="GFO_IDH_MocA"/>
    <property type="match status" value="1"/>
</dbReference>
<evidence type="ECO:0000313" key="5">
    <source>
        <dbReference type="Proteomes" id="UP000320839"/>
    </source>
</evidence>
<dbReference type="GO" id="GO:0016491">
    <property type="term" value="F:oxidoreductase activity"/>
    <property type="evidence" value="ECO:0007669"/>
    <property type="project" value="UniProtKB-KW"/>
</dbReference>
<dbReference type="InterPro" id="IPR000683">
    <property type="entry name" value="Gfo/Idh/MocA-like_OxRdtase_N"/>
</dbReference>
<evidence type="ECO:0000313" key="4">
    <source>
        <dbReference type="EMBL" id="QDV18098.1"/>
    </source>
</evidence>
<name>A0A518FP19_9PLAN</name>
<organism evidence="4 5">
    <name type="scientific">Gimesia panareensis</name>
    <dbReference type="NCBI Taxonomy" id="2527978"/>
    <lineage>
        <taxon>Bacteria</taxon>
        <taxon>Pseudomonadati</taxon>
        <taxon>Planctomycetota</taxon>
        <taxon>Planctomycetia</taxon>
        <taxon>Planctomycetales</taxon>
        <taxon>Planctomycetaceae</taxon>
        <taxon>Gimesia</taxon>
    </lineage>
</organism>
<protein>
    <submittedName>
        <fullName evidence="4">Putative oxidoreductase YdgJ</fullName>
        <ecNumber evidence="4">1.-.-.-</ecNumber>
    </submittedName>
</protein>
<dbReference type="InterPro" id="IPR036291">
    <property type="entry name" value="NAD(P)-bd_dom_sf"/>
</dbReference>
<dbReference type="Gene3D" id="3.40.50.720">
    <property type="entry name" value="NAD(P)-binding Rossmann-like Domain"/>
    <property type="match status" value="1"/>
</dbReference>
<dbReference type="PANTHER" id="PTHR43708">
    <property type="entry name" value="CONSERVED EXPRESSED OXIDOREDUCTASE (EUROFUNG)"/>
    <property type="match status" value="1"/>
</dbReference>
<comment type="similarity">
    <text evidence="1">Belongs to the Gfo/Idh/MocA family.</text>
</comment>
<feature type="domain" description="Gfo/Idh/MocA-like oxidoreductase N-terminal" evidence="3">
    <location>
        <begin position="11"/>
        <end position="146"/>
    </location>
</feature>
<evidence type="ECO:0000256" key="1">
    <source>
        <dbReference type="ARBA" id="ARBA00010928"/>
    </source>
</evidence>
<dbReference type="SUPFAM" id="SSF51735">
    <property type="entry name" value="NAD(P)-binding Rossmann-fold domains"/>
    <property type="match status" value="1"/>
</dbReference>
<dbReference type="GO" id="GO:0000166">
    <property type="term" value="F:nucleotide binding"/>
    <property type="evidence" value="ECO:0007669"/>
    <property type="project" value="InterPro"/>
</dbReference>
<dbReference type="Gene3D" id="3.30.360.10">
    <property type="entry name" value="Dihydrodipicolinate Reductase, domain 2"/>
    <property type="match status" value="1"/>
</dbReference>
<gene>
    <name evidence="4" type="primary">ydgJ_3</name>
    <name evidence="4" type="ORF">Pan153_27550</name>
</gene>
<reference evidence="4 5" key="1">
    <citation type="submission" date="2019-02" db="EMBL/GenBank/DDBJ databases">
        <title>Deep-cultivation of Planctomycetes and their phenomic and genomic characterization uncovers novel biology.</title>
        <authorList>
            <person name="Wiegand S."/>
            <person name="Jogler M."/>
            <person name="Boedeker C."/>
            <person name="Pinto D."/>
            <person name="Vollmers J."/>
            <person name="Rivas-Marin E."/>
            <person name="Kohn T."/>
            <person name="Peeters S.H."/>
            <person name="Heuer A."/>
            <person name="Rast P."/>
            <person name="Oberbeckmann S."/>
            <person name="Bunk B."/>
            <person name="Jeske O."/>
            <person name="Meyerdierks A."/>
            <person name="Storesund J.E."/>
            <person name="Kallscheuer N."/>
            <person name="Luecker S."/>
            <person name="Lage O.M."/>
            <person name="Pohl T."/>
            <person name="Merkel B.J."/>
            <person name="Hornburger P."/>
            <person name="Mueller R.-W."/>
            <person name="Bruemmer F."/>
            <person name="Labrenz M."/>
            <person name="Spormann A.M."/>
            <person name="Op den Camp H."/>
            <person name="Overmann J."/>
            <person name="Amann R."/>
            <person name="Jetten M.S.M."/>
            <person name="Mascher T."/>
            <person name="Medema M.H."/>
            <person name="Devos D.P."/>
            <person name="Kaster A.-K."/>
            <person name="Ovreas L."/>
            <person name="Rohde M."/>
            <person name="Galperin M.Y."/>
            <person name="Jogler C."/>
        </authorList>
    </citation>
    <scope>NUCLEOTIDE SEQUENCE [LARGE SCALE GENOMIC DNA]</scope>
    <source>
        <strain evidence="4 5">Pan153</strain>
    </source>
</reference>